<reference evidence="1" key="1">
    <citation type="submission" date="2020-04" db="EMBL/GenBank/DDBJ databases">
        <authorList>
            <person name="Alioto T."/>
            <person name="Alioto T."/>
            <person name="Gomez Garrido J."/>
        </authorList>
    </citation>
    <scope>NUCLEOTIDE SEQUENCE</scope>
    <source>
        <strain evidence="1">A484AB</strain>
    </source>
</reference>
<dbReference type="EMBL" id="CACRXK020027911">
    <property type="protein sequence ID" value="CAB4041186.1"/>
    <property type="molecule type" value="Genomic_DNA"/>
</dbReference>
<name>A0A6S7K6J7_PARCT</name>
<gene>
    <name evidence="1" type="ORF">PACLA_8A023853</name>
</gene>
<keyword evidence="2" id="KW-1185">Reference proteome</keyword>
<protein>
    <submittedName>
        <fullName evidence="1">Uncharacterized protein</fullName>
    </submittedName>
</protein>
<evidence type="ECO:0000313" key="1">
    <source>
        <dbReference type="EMBL" id="CAB4041186.1"/>
    </source>
</evidence>
<accession>A0A6S7K6J7</accession>
<proteinExistence type="predicted"/>
<evidence type="ECO:0000313" key="2">
    <source>
        <dbReference type="Proteomes" id="UP001152795"/>
    </source>
</evidence>
<feature type="non-terminal residue" evidence="1">
    <location>
        <position position="154"/>
    </location>
</feature>
<comment type="caution">
    <text evidence="1">The sequence shown here is derived from an EMBL/GenBank/DDBJ whole genome shotgun (WGS) entry which is preliminary data.</text>
</comment>
<sequence length="154" mass="17309">MVEYQFDKKSHPFTITSHGNQKKANTCSSYRRTQPSTLNKLKAELVTSHPRKATDSVSEQVGGIIHGRSASAWPRNVTQAYNLNNTSSKTPVVSINHRSDDPYLSLVMLCKEQEKDGKTAYVRKVICAPEPIVLLMKDEQLDDIAKFCTNKAHF</sequence>
<organism evidence="1 2">
    <name type="scientific">Paramuricea clavata</name>
    <name type="common">Red gorgonian</name>
    <name type="synonym">Violescent sea-whip</name>
    <dbReference type="NCBI Taxonomy" id="317549"/>
    <lineage>
        <taxon>Eukaryota</taxon>
        <taxon>Metazoa</taxon>
        <taxon>Cnidaria</taxon>
        <taxon>Anthozoa</taxon>
        <taxon>Octocorallia</taxon>
        <taxon>Malacalcyonacea</taxon>
        <taxon>Plexauridae</taxon>
        <taxon>Paramuricea</taxon>
    </lineage>
</organism>
<dbReference type="Proteomes" id="UP001152795">
    <property type="component" value="Unassembled WGS sequence"/>
</dbReference>
<dbReference type="AlphaFoldDB" id="A0A6S7K6J7"/>